<dbReference type="InterPro" id="IPR009279">
    <property type="entry name" value="Portal_Mu"/>
</dbReference>
<feature type="region of interest" description="Disordered" evidence="1">
    <location>
        <begin position="50"/>
        <end position="71"/>
    </location>
</feature>
<sequence>MRARSCPPTCRSRSPKSQAAGDATPHMAMVDWAERSESKAILGQTMSAETKATGIGSGNAATAPRGARGHPCPPMRGEIAATITRDLLYPLLALNRGGVGWDWRRCPRLVFDTGRSEDIKQYAEALPALVNIGMQIPADWAHDKLRIPRANNDEVVLRAQTGMGEDNGAPQPTGSADPANPAKLSAQMASAPGWYNWHQAWASCHRRALATARQLERDLKSGEFDGLINAQTSLDDSLDRAIDESIDWDAIVDPLLKPVLDALQNGMAPEEALIEMASWYPEMDDKALEELFARALFVADIWGQLSAQEDDLPAPQEAR</sequence>
<evidence type="ECO:0000313" key="3">
    <source>
        <dbReference type="Proteomes" id="UP001574673"/>
    </source>
</evidence>
<keyword evidence="3" id="KW-1185">Reference proteome</keyword>
<protein>
    <submittedName>
        <fullName evidence="2">DUF935 family protein</fullName>
    </submittedName>
</protein>
<dbReference type="RefSeq" id="WP_418890281.1">
    <property type="nucleotide sequence ID" value="NZ_JBEUWX010000001.1"/>
</dbReference>
<reference evidence="3" key="1">
    <citation type="submission" date="2024-06" db="EMBL/GenBank/DDBJ databases">
        <title>Radixoralia hellwigii gen. nov., sp nov., isolated from a root canal in the human oral cavity.</title>
        <authorList>
            <person name="Bartsch S."/>
            <person name="Wittmer A."/>
            <person name="Schulz A.-K."/>
            <person name="Neumann-Schaal M."/>
            <person name="Wolf J."/>
            <person name="Gronow S."/>
            <person name="Tennert C."/>
            <person name="Haecker G."/>
            <person name="Cieplik F."/>
            <person name="Al-Ahmad A."/>
        </authorList>
    </citation>
    <scope>NUCLEOTIDE SEQUENCE [LARGE SCALE GENOMIC DNA]</scope>
    <source>
        <strain evidence="3">Wk13</strain>
    </source>
</reference>
<dbReference type="EMBL" id="JBEUWX010000001">
    <property type="protein sequence ID" value="MFA9949155.1"/>
    <property type="molecule type" value="Genomic_DNA"/>
</dbReference>
<organism evidence="2 3">
    <name type="scientific">Dentiradicibacter hellwigii</name>
    <dbReference type="NCBI Taxonomy" id="3149053"/>
    <lineage>
        <taxon>Bacteria</taxon>
        <taxon>Pseudomonadati</taxon>
        <taxon>Pseudomonadota</taxon>
        <taxon>Betaproteobacteria</taxon>
        <taxon>Rhodocyclales</taxon>
        <taxon>Rhodocyclaceae</taxon>
        <taxon>Dentiradicibacter</taxon>
    </lineage>
</organism>
<accession>A0ABV4UDM5</accession>
<feature type="region of interest" description="Disordered" evidence="1">
    <location>
        <begin position="1"/>
        <end position="25"/>
    </location>
</feature>
<comment type="caution">
    <text evidence="2">The sequence shown here is derived from an EMBL/GenBank/DDBJ whole genome shotgun (WGS) entry which is preliminary data.</text>
</comment>
<feature type="region of interest" description="Disordered" evidence="1">
    <location>
        <begin position="162"/>
        <end position="182"/>
    </location>
</feature>
<evidence type="ECO:0000313" key="2">
    <source>
        <dbReference type="EMBL" id="MFA9949155.1"/>
    </source>
</evidence>
<dbReference type="Proteomes" id="UP001574673">
    <property type="component" value="Unassembled WGS sequence"/>
</dbReference>
<gene>
    <name evidence="2" type="ORF">ABCS64_02225</name>
</gene>
<evidence type="ECO:0000256" key="1">
    <source>
        <dbReference type="SAM" id="MobiDB-lite"/>
    </source>
</evidence>
<proteinExistence type="predicted"/>
<dbReference type="Pfam" id="PF06074">
    <property type="entry name" value="Portal_Mu"/>
    <property type="match status" value="1"/>
</dbReference>
<name>A0ABV4UDM5_9RHOO</name>